<sequence length="562" mass="63190">MVENYLRATGFFHVSRIGIIRGFHLMLNALVERWRPETHSFVLPIGEVTVTLEDVAHIFCLLGSTLFTDKSTAYAHAKYLPLLRDFEQIHTYSWGAACLVHLYRALCRTSRYDTKEMDGPLNQLWSHSERTTAWLSKTVETFRHDIDYMQEFEWRPYHGLIVPDELHPHLEVCDIVAPLLSFECVEWHPADRVMRQFGYAQPPPRAARDIPLDQHCIVLRGVQLHDWTVLHGPWIEKWANRRHSRLRDQHPLPTWDFLPTVEYWDWYVRSYRHLLRLTQYVTHDPQPPTPQPPVPQPPAPQHAVFAPIPYYIPQPPAYSHGNHHTQGSHHSQHSQHSHHSQHSQHNHHAQGSHHSHHSQHSHHAQSSHHFLHSDHGQSSQHHDPILTIPSGTGWFDFSSGGHGDQQLQHWTNAGLGGWSDFSGITSLSVSADPHRASVDMAHGLLGRTTDHTSGSTSCDSGFIHRQRAYAVLDTFKPGSSTPEEVGGSTAPTDAGGSAAPTETGGSAAPTEAGGSGAPGVDDSVRGHPYDLRTERNPPDRYTPSRFGLGVMGKGLNYLAGKK</sequence>
<comment type="caution">
    <text evidence="3">The sequence shown here is derived from an EMBL/GenBank/DDBJ whole genome shotgun (WGS) entry which is preliminary data.</text>
</comment>
<feature type="region of interest" description="Disordered" evidence="1">
    <location>
        <begin position="475"/>
        <end position="545"/>
    </location>
</feature>
<feature type="compositionally biased region" description="Basic and acidic residues" evidence="1">
    <location>
        <begin position="371"/>
        <end position="384"/>
    </location>
</feature>
<organism evidence="3 4">
    <name type="scientific">Arachis hypogaea</name>
    <name type="common">Peanut</name>
    <dbReference type="NCBI Taxonomy" id="3818"/>
    <lineage>
        <taxon>Eukaryota</taxon>
        <taxon>Viridiplantae</taxon>
        <taxon>Streptophyta</taxon>
        <taxon>Embryophyta</taxon>
        <taxon>Tracheophyta</taxon>
        <taxon>Spermatophyta</taxon>
        <taxon>Magnoliopsida</taxon>
        <taxon>eudicotyledons</taxon>
        <taxon>Gunneridae</taxon>
        <taxon>Pentapetalae</taxon>
        <taxon>rosids</taxon>
        <taxon>fabids</taxon>
        <taxon>Fabales</taxon>
        <taxon>Fabaceae</taxon>
        <taxon>Papilionoideae</taxon>
        <taxon>50 kb inversion clade</taxon>
        <taxon>dalbergioids sensu lato</taxon>
        <taxon>Dalbergieae</taxon>
        <taxon>Pterocarpus clade</taxon>
        <taxon>Arachis</taxon>
    </lineage>
</organism>
<dbReference type="InterPro" id="IPR019557">
    <property type="entry name" value="AminoTfrase-like_pln_mobile"/>
</dbReference>
<evidence type="ECO:0000313" key="4">
    <source>
        <dbReference type="Proteomes" id="UP000289738"/>
    </source>
</evidence>
<keyword evidence="4" id="KW-1185">Reference proteome</keyword>
<feature type="compositionally biased region" description="Basic residues" evidence="1">
    <location>
        <begin position="321"/>
        <end position="370"/>
    </location>
</feature>
<dbReference type="InterPro" id="IPR044824">
    <property type="entry name" value="MAIN-like"/>
</dbReference>
<feature type="domain" description="Aminotransferase-like plant mobile" evidence="2">
    <location>
        <begin position="15"/>
        <end position="59"/>
    </location>
</feature>
<feature type="region of interest" description="Disordered" evidence="1">
    <location>
        <begin position="315"/>
        <end position="387"/>
    </location>
</feature>
<dbReference type="AlphaFoldDB" id="A0A444XAE9"/>
<reference evidence="3 4" key="1">
    <citation type="submission" date="2019-01" db="EMBL/GenBank/DDBJ databases">
        <title>Sequencing of cultivated peanut Arachis hypogaea provides insights into genome evolution and oil improvement.</title>
        <authorList>
            <person name="Chen X."/>
        </authorList>
    </citation>
    <scope>NUCLEOTIDE SEQUENCE [LARGE SCALE GENOMIC DNA]</scope>
    <source>
        <strain evidence="4">cv. Fuhuasheng</strain>
        <tissue evidence="3">Leaves</tissue>
    </source>
</reference>
<feature type="domain" description="Aminotransferase-like plant mobile" evidence="2">
    <location>
        <begin position="123"/>
        <end position="267"/>
    </location>
</feature>
<name>A0A444XAE9_ARAHY</name>
<dbReference type="PANTHER" id="PTHR46033:SF8">
    <property type="entry name" value="PROTEIN MAINTENANCE OF MERISTEMS-LIKE"/>
    <property type="match status" value="1"/>
</dbReference>
<accession>A0A444XAE9</accession>
<dbReference type="PANTHER" id="PTHR46033">
    <property type="entry name" value="PROTEIN MAIN-LIKE 2"/>
    <property type="match status" value="1"/>
</dbReference>
<feature type="compositionally biased region" description="Pro residues" evidence="1">
    <location>
        <begin position="285"/>
        <end position="300"/>
    </location>
</feature>
<feature type="region of interest" description="Disordered" evidence="1">
    <location>
        <begin position="282"/>
        <end position="303"/>
    </location>
</feature>
<dbReference type="EMBL" id="SDMP01000020">
    <property type="protein sequence ID" value="RYQ86677.1"/>
    <property type="molecule type" value="Genomic_DNA"/>
</dbReference>
<dbReference type="Pfam" id="PF10536">
    <property type="entry name" value="PMD"/>
    <property type="match status" value="2"/>
</dbReference>
<evidence type="ECO:0000313" key="3">
    <source>
        <dbReference type="EMBL" id="RYQ86677.1"/>
    </source>
</evidence>
<protein>
    <recommendedName>
        <fullName evidence="2">Aminotransferase-like plant mobile domain-containing protein</fullName>
    </recommendedName>
</protein>
<proteinExistence type="predicted"/>
<evidence type="ECO:0000256" key="1">
    <source>
        <dbReference type="SAM" id="MobiDB-lite"/>
    </source>
</evidence>
<evidence type="ECO:0000259" key="2">
    <source>
        <dbReference type="Pfam" id="PF10536"/>
    </source>
</evidence>
<dbReference type="GO" id="GO:0010073">
    <property type="term" value="P:meristem maintenance"/>
    <property type="evidence" value="ECO:0007669"/>
    <property type="project" value="InterPro"/>
</dbReference>
<dbReference type="Proteomes" id="UP000289738">
    <property type="component" value="Chromosome B10"/>
</dbReference>
<feature type="compositionally biased region" description="Basic and acidic residues" evidence="1">
    <location>
        <begin position="522"/>
        <end position="538"/>
    </location>
</feature>
<gene>
    <name evidence="3" type="ORF">Ahy_B10g106314</name>
</gene>